<evidence type="ECO:0000313" key="2">
    <source>
        <dbReference type="EMBL" id="MBM6619038.1"/>
    </source>
</evidence>
<sequence>MHTHFITTLLDIEEIEVYQIEETNTHLEIYVGTPVKDQVCPCCHEMTSSVHDYRTQRIRDLKLREKYCFLFLQKRRYRCSSCGKRFYEEYSFFLNDTKGIRKGFFNLFY</sequence>
<evidence type="ECO:0000259" key="1">
    <source>
        <dbReference type="Pfam" id="PF14690"/>
    </source>
</evidence>
<gene>
    <name evidence="2" type="ORF">JR050_15325</name>
</gene>
<name>A0ABS2DKR8_9BACI</name>
<reference evidence="2 3" key="1">
    <citation type="submission" date="2021-02" db="EMBL/GenBank/DDBJ databases">
        <title>Bacillus sp. RD4P76, an endophyte from a halophyte.</title>
        <authorList>
            <person name="Sun J.-Q."/>
        </authorList>
    </citation>
    <scope>NUCLEOTIDE SEQUENCE [LARGE SCALE GENOMIC DNA]</scope>
    <source>
        <strain evidence="2 3">RD4P76</strain>
    </source>
</reference>
<proteinExistence type="predicted"/>
<dbReference type="InterPro" id="IPR047951">
    <property type="entry name" value="Transpos_ISL3"/>
</dbReference>
<dbReference type="EMBL" id="JAFELM010000038">
    <property type="protein sequence ID" value="MBM6619038.1"/>
    <property type="molecule type" value="Genomic_DNA"/>
</dbReference>
<comment type="caution">
    <text evidence="2">The sequence shown here is derived from an EMBL/GenBank/DDBJ whole genome shotgun (WGS) entry which is preliminary data.</text>
</comment>
<dbReference type="RefSeq" id="WP_204204400.1">
    <property type="nucleotide sequence ID" value="NZ_JAFELM010000038.1"/>
</dbReference>
<dbReference type="PANTHER" id="PTHR33498">
    <property type="entry name" value="TRANSPOSASE FOR INSERTION SEQUENCE ELEMENT IS1557"/>
    <property type="match status" value="1"/>
</dbReference>
<evidence type="ECO:0000313" key="3">
    <source>
        <dbReference type="Proteomes" id="UP001518925"/>
    </source>
</evidence>
<dbReference type="Proteomes" id="UP001518925">
    <property type="component" value="Unassembled WGS sequence"/>
</dbReference>
<accession>A0ABS2DKR8</accession>
<protein>
    <submittedName>
        <fullName evidence="2">Transposase</fullName>
    </submittedName>
</protein>
<feature type="domain" description="Transposase IS204/IS1001/IS1096/IS1165 zinc-finger" evidence="1">
    <location>
        <begin position="38"/>
        <end position="82"/>
    </location>
</feature>
<dbReference type="PANTHER" id="PTHR33498:SF1">
    <property type="entry name" value="TRANSPOSASE FOR INSERTION SEQUENCE ELEMENT IS1557"/>
    <property type="match status" value="1"/>
</dbReference>
<organism evidence="2 3">
    <name type="scientific">Bacillus suaedaesalsae</name>
    <dbReference type="NCBI Taxonomy" id="2810349"/>
    <lineage>
        <taxon>Bacteria</taxon>
        <taxon>Bacillati</taxon>
        <taxon>Bacillota</taxon>
        <taxon>Bacilli</taxon>
        <taxon>Bacillales</taxon>
        <taxon>Bacillaceae</taxon>
        <taxon>Bacillus</taxon>
    </lineage>
</organism>
<keyword evidence="3" id="KW-1185">Reference proteome</keyword>
<dbReference type="InterPro" id="IPR029261">
    <property type="entry name" value="Transposase_Znf"/>
</dbReference>
<dbReference type="Pfam" id="PF14690">
    <property type="entry name" value="Zn_ribbon_ISL3"/>
    <property type="match status" value="1"/>
</dbReference>